<protein>
    <submittedName>
        <fullName evidence="1">Uncharacterized protein</fullName>
    </submittedName>
</protein>
<dbReference type="EMBL" id="KJ019037">
    <property type="protein sequence ID" value="AIX16766.1"/>
    <property type="molecule type" value="Genomic_DNA"/>
</dbReference>
<sequence>MEGITTLFFFMRFDLTMDDYAIILNALHYYKKVEKRGNFKQYNEERVNDLRDRMAHQIVWEQGEE</sequence>
<name>A0A0E3ETB3_9CAUD</name>
<accession>A0A0E3ETB3</accession>
<evidence type="ECO:0000313" key="2">
    <source>
        <dbReference type="Proteomes" id="UP000185318"/>
    </source>
</evidence>
<dbReference type="Proteomes" id="UP000185318">
    <property type="component" value="Segment"/>
</dbReference>
<gene>
    <name evidence="1" type="ORF">Syn7803C58_241</name>
</gene>
<reference evidence="1 2" key="1">
    <citation type="submission" date="2013-12" db="EMBL/GenBank/DDBJ databases">
        <title>Ecological redundancy of diverse viral populations within a natural community.</title>
        <authorList>
            <person name="Gregory A.C."/>
            <person name="LaButti K."/>
            <person name="Copeland A."/>
            <person name="Woyke T."/>
            <person name="Sullivan M.B."/>
        </authorList>
    </citation>
    <scope>NUCLEOTIDE SEQUENCE [LARGE SCALE GENOMIC DNA]</scope>
    <source>
        <strain evidence="1">Syn7803C58</strain>
    </source>
</reference>
<organism evidence="1 2">
    <name type="scientific">Synechococcus phage ACG-2014f</name>
    <dbReference type="NCBI Taxonomy" id="1493511"/>
    <lineage>
        <taxon>Viruses</taxon>
        <taxon>Duplodnaviria</taxon>
        <taxon>Heunggongvirae</taxon>
        <taxon>Uroviricota</taxon>
        <taxon>Caudoviricetes</taxon>
        <taxon>Pantevenvirales</taxon>
        <taxon>Kyanoviridae</taxon>
        <taxon>Atlauavirus</taxon>
        <taxon>Atlauavirus tusconc8</taxon>
    </lineage>
</organism>
<evidence type="ECO:0000313" key="1">
    <source>
        <dbReference type="EMBL" id="AIX16766.1"/>
    </source>
</evidence>
<proteinExistence type="predicted"/>